<accession>A0AAP0LJM0</accession>
<gene>
    <name evidence="1" type="ORF">Syun_002389</name>
</gene>
<comment type="caution">
    <text evidence="1">The sequence shown here is derived from an EMBL/GenBank/DDBJ whole genome shotgun (WGS) entry which is preliminary data.</text>
</comment>
<dbReference type="EMBL" id="JBBNAF010000001">
    <property type="protein sequence ID" value="KAK9170249.1"/>
    <property type="molecule type" value="Genomic_DNA"/>
</dbReference>
<evidence type="ECO:0000313" key="1">
    <source>
        <dbReference type="EMBL" id="KAK9170249.1"/>
    </source>
</evidence>
<organism evidence="1 2">
    <name type="scientific">Stephania yunnanensis</name>
    <dbReference type="NCBI Taxonomy" id="152371"/>
    <lineage>
        <taxon>Eukaryota</taxon>
        <taxon>Viridiplantae</taxon>
        <taxon>Streptophyta</taxon>
        <taxon>Embryophyta</taxon>
        <taxon>Tracheophyta</taxon>
        <taxon>Spermatophyta</taxon>
        <taxon>Magnoliopsida</taxon>
        <taxon>Ranunculales</taxon>
        <taxon>Menispermaceae</taxon>
        <taxon>Menispermoideae</taxon>
        <taxon>Cissampelideae</taxon>
        <taxon>Stephania</taxon>
    </lineage>
</organism>
<dbReference type="AlphaFoldDB" id="A0AAP0LJM0"/>
<keyword evidence="2" id="KW-1185">Reference proteome</keyword>
<protein>
    <submittedName>
        <fullName evidence="1">Uncharacterized protein</fullName>
    </submittedName>
</protein>
<reference evidence="1 2" key="1">
    <citation type="submission" date="2024-01" db="EMBL/GenBank/DDBJ databases">
        <title>Genome assemblies of Stephania.</title>
        <authorList>
            <person name="Yang L."/>
        </authorList>
    </citation>
    <scope>NUCLEOTIDE SEQUENCE [LARGE SCALE GENOMIC DNA]</scope>
    <source>
        <strain evidence="1">YNDBR</strain>
        <tissue evidence="1">Leaf</tissue>
    </source>
</reference>
<dbReference type="Proteomes" id="UP001420932">
    <property type="component" value="Unassembled WGS sequence"/>
</dbReference>
<proteinExistence type="predicted"/>
<name>A0AAP0LJM0_9MAGN</name>
<evidence type="ECO:0000313" key="2">
    <source>
        <dbReference type="Proteomes" id="UP001420932"/>
    </source>
</evidence>
<sequence length="113" mass="12755">MVEIHHRGIKISKYSHVQVLLKGRQSEILGNYEAAKVGFGTGKNMKTSIARAVYDCPFVDGGIKSVALSVGDWFFDRVGVKPIWFEQTSERNPEIISRIDHLKAKQAPKEDWP</sequence>